<comment type="similarity">
    <text evidence="9">Belongs to the TrpF family.</text>
</comment>
<dbReference type="HAMAP" id="MF_00135">
    <property type="entry name" value="PRAI"/>
    <property type="match status" value="1"/>
</dbReference>
<evidence type="ECO:0000256" key="5">
    <source>
        <dbReference type="ARBA" id="ARBA00022605"/>
    </source>
</evidence>
<evidence type="ECO:0000313" key="12">
    <source>
        <dbReference type="Proteomes" id="UP001202717"/>
    </source>
</evidence>
<accession>A0ABY7RXE7</accession>
<dbReference type="CDD" id="cd00405">
    <property type="entry name" value="PRAI"/>
    <property type="match status" value="1"/>
</dbReference>
<comment type="pathway">
    <text evidence="2 9">Amino-acid biosynthesis; L-tryptophan biosynthesis; L-tryptophan from chorismate: step 3/5.</text>
</comment>
<dbReference type="EMBL" id="CP116221">
    <property type="protein sequence ID" value="WCO00916.1"/>
    <property type="molecule type" value="Genomic_DNA"/>
</dbReference>
<evidence type="ECO:0000256" key="4">
    <source>
        <dbReference type="ARBA" id="ARBA00022272"/>
    </source>
</evidence>
<dbReference type="InterPro" id="IPR044643">
    <property type="entry name" value="TrpF_fam"/>
</dbReference>
<keyword evidence="8 9" id="KW-0413">Isomerase</keyword>
<evidence type="ECO:0000256" key="6">
    <source>
        <dbReference type="ARBA" id="ARBA00022822"/>
    </source>
</evidence>
<keyword evidence="7 9" id="KW-0057">Aromatic amino acid biosynthesis</keyword>
<reference evidence="11 12" key="1">
    <citation type="submission" date="2023-01" db="EMBL/GenBank/DDBJ databases">
        <title>Psychroserpens ponticola sp. nov., isolated from seawater.</title>
        <authorList>
            <person name="Kristyanto S."/>
            <person name="Jung J."/>
            <person name="Kim J.M."/>
            <person name="Jeon C.O."/>
        </authorList>
    </citation>
    <scope>NUCLEOTIDE SEQUENCE [LARGE SCALE GENOMIC DNA]</scope>
    <source>
        <strain evidence="11 12">MSW6</strain>
    </source>
</reference>
<dbReference type="SUPFAM" id="SSF51366">
    <property type="entry name" value="Ribulose-phoshate binding barrel"/>
    <property type="match status" value="1"/>
</dbReference>
<keyword evidence="12" id="KW-1185">Reference proteome</keyword>
<dbReference type="EC" id="5.3.1.24" evidence="3 9"/>
<comment type="catalytic activity">
    <reaction evidence="1 9">
        <text>N-(5-phospho-beta-D-ribosyl)anthranilate = 1-(2-carboxyphenylamino)-1-deoxy-D-ribulose 5-phosphate</text>
        <dbReference type="Rhea" id="RHEA:21540"/>
        <dbReference type="ChEBI" id="CHEBI:18277"/>
        <dbReference type="ChEBI" id="CHEBI:58613"/>
        <dbReference type="EC" id="5.3.1.24"/>
    </reaction>
</comment>
<name>A0ABY7RXE7_9FLAO</name>
<dbReference type="InterPro" id="IPR013785">
    <property type="entry name" value="Aldolase_TIM"/>
</dbReference>
<evidence type="ECO:0000256" key="2">
    <source>
        <dbReference type="ARBA" id="ARBA00004664"/>
    </source>
</evidence>
<dbReference type="RefSeq" id="WP_249995912.1">
    <property type="nucleotide sequence ID" value="NZ_CP116221.1"/>
</dbReference>
<evidence type="ECO:0000313" key="11">
    <source>
        <dbReference type="EMBL" id="WCO00916.1"/>
    </source>
</evidence>
<gene>
    <name evidence="9" type="primary">trpF</name>
    <name evidence="11" type="ORF">MUN68_012665</name>
</gene>
<keyword evidence="6 9" id="KW-0822">Tryptophan biosynthesis</keyword>
<dbReference type="InterPro" id="IPR011060">
    <property type="entry name" value="RibuloseP-bd_barrel"/>
</dbReference>
<protein>
    <recommendedName>
        <fullName evidence="4 9">N-(5'-phosphoribosyl)anthranilate isomerase</fullName>
        <shortName evidence="9">PRAI</shortName>
        <ecNumber evidence="3 9">5.3.1.24</ecNumber>
    </recommendedName>
</protein>
<evidence type="ECO:0000259" key="10">
    <source>
        <dbReference type="Pfam" id="PF00697"/>
    </source>
</evidence>
<evidence type="ECO:0000256" key="8">
    <source>
        <dbReference type="ARBA" id="ARBA00023235"/>
    </source>
</evidence>
<dbReference type="PANTHER" id="PTHR42894:SF1">
    <property type="entry name" value="N-(5'-PHOSPHORIBOSYL)ANTHRANILATE ISOMERASE"/>
    <property type="match status" value="1"/>
</dbReference>
<dbReference type="Proteomes" id="UP001202717">
    <property type="component" value="Chromosome"/>
</dbReference>
<dbReference type="PANTHER" id="PTHR42894">
    <property type="entry name" value="N-(5'-PHOSPHORIBOSYL)ANTHRANILATE ISOMERASE"/>
    <property type="match status" value="1"/>
</dbReference>
<evidence type="ECO:0000256" key="3">
    <source>
        <dbReference type="ARBA" id="ARBA00012572"/>
    </source>
</evidence>
<dbReference type="Pfam" id="PF00697">
    <property type="entry name" value="PRAI"/>
    <property type="match status" value="1"/>
</dbReference>
<keyword evidence="5 9" id="KW-0028">Amino-acid biosynthesis</keyword>
<feature type="domain" description="N-(5'phosphoribosyl) anthranilate isomerase (PRAI)" evidence="10">
    <location>
        <begin position="3"/>
        <end position="201"/>
    </location>
</feature>
<evidence type="ECO:0000256" key="9">
    <source>
        <dbReference type="HAMAP-Rule" id="MF_00135"/>
    </source>
</evidence>
<dbReference type="GO" id="GO:0016853">
    <property type="term" value="F:isomerase activity"/>
    <property type="evidence" value="ECO:0007669"/>
    <property type="project" value="UniProtKB-KW"/>
</dbReference>
<dbReference type="InterPro" id="IPR001240">
    <property type="entry name" value="PRAI_dom"/>
</dbReference>
<organism evidence="11 12">
    <name type="scientific">Psychroserpens ponticola</name>
    <dbReference type="NCBI Taxonomy" id="2932268"/>
    <lineage>
        <taxon>Bacteria</taxon>
        <taxon>Pseudomonadati</taxon>
        <taxon>Bacteroidota</taxon>
        <taxon>Flavobacteriia</taxon>
        <taxon>Flavobacteriales</taxon>
        <taxon>Flavobacteriaceae</taxon>
        <taxon>Psychroserpens</taxon>
    </lineage>
</organism>
<dbReference type="Gene3D" id="3.20.20.70">
    <property type="entry name" value="Aldolase class I"/>
    <property type="match status" value="1"/>
</dbReference>
<evidence type="ECO:0000256" key="7">
    <source>
        <dbReference type="ARBA" id="ARBA00023141"/>
    </source>
</evidence>
<sequence length="211" mass="24059">MKLKICGMKNENNILNVAKLNPDYMGFIFYKNSPRYFKSVIPELPKNIKKIGVFVDATFDYITGIVNKHNLQGVQLHGNESPELCKQLQDSNCTVIKVFSIKNTFNFNSLEPYEDVCDYYLFDTKGKQPGGNGFTFDWSVLKKYSSIKPFFLSGGIGPHELDNLLSFLKRPEAIFCHALDLNSKFETNLGLKNTDKLKAFKDQLIANNYDV</sequence>
<proteinExistence type="inferred from homology"/>
<evidence type="ECO:0000256" key="1">
    <source>
        <dbReference type="ARBA" id="ARBA00001164"/>
    </source>
</evidence>